<dbReference type="HOGENOM" id="CLU_3319473_0_0_6"/>
<dbReference type="AlphaFoldDB" id="A0A068QTI9"/>
<proteinExistence type="predicted"/>
<protein>
    <submittedName>
        <fullName evidence="1">Uncharacterized protein</fullName>
    </submittedName>
</protein>
<accession>A0A068QTI9</accession>
<reference evidence="2 4" key="2">
    <citation type="submission" date="2019-07" db="EMBL/GenBank/DDBJ databases">
        <title>Genomic Encyclopedia of Type Strains, Phase I: the one thousand microbial genomes (KMG-I) project.</title>
        <authorList>
            <person name="Kyrpides N."/>
        </authorList>
    </citation>
    <scope>NUCLEOTIDE SEQUENCE [LARGE SCALE GENOMIC DNA]</scope>
    <source>
        <strain evidence="2 4">DSM 17909</strain>
    </source>
</reference>
<evidence type="ECO:0000313" key="3">
    <source>
        <dbReference type="Proteomes" id="UP000032721"/>
    </source>
</evidence>
<dbReference type="EMBL" id="FO704550">
    <property type="protein sequence ID" value="CDG17971.1"/>
    <property type="molecule type" value="Genomic_DNA"/>
</dbReference>
<reference evidence="1 3" key="1">
    <citation type="submission" date="2013-07" db="EMBL/GenBank/DDBJ databases">
        <authorList>
            <person name="Genoscope - CEA"/>
        </authorList>
    </citation>
    <scope>NUCLEOTIDE SEQUENCE [LARGE SCALE GENOMIC DNA]</scope>
    <source>
        <strain evidence="1">FRM16</strain>
        <strain evidence="3">FRM16 / DSM 17909</strain>
    </source>
</reference>
<dbReference type="Proteomes" id="UP000032721">
    <property type="component" value="Chromosome"/>
</dbReference>
<evidence type="ECO:0000313" key="1">
    <source>
        <dbReference type="EMBL" id="CDG17971.1"/>
    </source>
</evidence>
<organism evidence="1 3">
    <name type="scientific">Xenorhabdus doucetiae</name>
    <dbReference type="NCBI Taxonomy" id="351671"/>
    <lineage>
        <taxon>Bacteria</taxon>
        <taxon>Pseudomonadati</taxon>
        <taxon>Pseudomonadota</taxon>
        <taxon>Gammaproteobacteria</taxon>
        <taxon>Enterobacterales</taxon>
        <taxon>Morganellaceae</taxon>
        <taxon>Xenorhabdus</taxon>
    </lineage>
</organism>
<dbReference type="KEGG" id="xdo:XDD1_2272"/>
<dbReference type="EMBL" id="VNHN01000079">
    <property type="protein sequence ID" value="TYO98625.1"/>
    <property type="molecule type" value="Genomic_DNA"/>
</dbReference>
<gene>
    <name evidence="2" type="ORF">LY16_03282</name>
    <name evidence="1" type="ORF">XDD1_2272</name>
</gene>
<dbReference type="Proteomes" id="UP000324170">
    <property type="component" value="Unassembled WGS sequence"/>
</dbReference>
<name>A0A068QTI9_9GAMM</name>
<keyword evidence="4" id="KW-1185">Reference proteome</keyword>
<evidence type="ECO:0000313" key="2">
    <source>
        <dbReference type="EMBL" id="TYO98625.1"/>
    </source>
</evidence>
<sequence length="39" mass="4392">MNKGLVEGICQTSGVTKQFDTKQEENLDVEYVFQTKIGI</sequence>
<evidence type="ECO:0000313" key="4">
    <source>
        <dbReference type="Proteomes" id="UP000324170"/>
    </source>
</evidence>